<dbReference type="OrthoDB" id="7757538at2759"/>
<feature type="compositionally biased region" description="Polar residues" evidence="10">
    <location>
        <begin position="30"/>
        <end position="41"/>
    </location>
</feature>
<evidence type="ECO:0000313" key="13">
    <source>
        <dbReference type="Proteomes" id="UP001153620"/>
    </source>
</evidence>
<dbReference type="SMART" id="SM00355">
    <property type="entry name" value="ZnF_C2H2"/>
    <property type="match status" value="7"/>
</dbReference>
<feature type="domain" description="C2H2-type" evidence="11">
    <location>
        <begin position="817"/>
        <end position="844"/>
    </location>
</feature>
<dbReference type="PROSITE" id="PS00028">
    <property type="entry name" value="ZINC_FINGER_C2H2_1"/>
    <property type="match status" value="6"/>
</dbReference>
<feature type="compositionally biased region" description="Polar residues" evidence="10">
    <location>
        <begin position="358"/>
        <end position="391"/>
    </location>
</feature>
<keyword evidence="8" id="KW-0539">Nucleus</keyword>
<organism evidence="12 13">
    <name type="scientific">Chironomus riparius</name>
    <dbReference type="NCBI Taxonomy" id="315576"/>
    <lineage>
        <taxon>Eukaryota</taxon>
        <taxon>Metazoa</taxon>
        <taxon>Ecdysozoa</taxon>
        <taxon>Arthropoda</taxon>
        <taxon>Hexapoda</taxon>
        <taxon>Insecta</taxon>
        <taxon>Pterygota</taxon>
        <taxon>Neoptera</taxon>
        <taxon>Endopterygota</taxon>
        <taxon>Diptera</taxon>
        <taxon>Nematocera</taxon>
        <taxon>Chironomoidea</taxon>
        <taxon>Chironomidae</taxon>
        <taxon>Chironominae</taxon>
        <taxon>Chironomus</taxon>
    </lineage>
</organism>
<accession>A0A9N9S4H2</accession>
<feature type="region of interest" description="Disordered" evidence="10">
    <location>
        <begin position="78"/>
        <end position="118"/>
    </location>
</feature>
<feature type="region of interest" description="Disordered" evidence="10">
    <location>
        <begin position="131"/>
        <end position="159"/>
    </location>
</feature>
<feature type="compositionally biased region" description="Polar residues" evidence="10">
    <location>
        <begin position="84"/>
        <end position="101"/>
    </location>
</feature>
<dbReference type="InterPro" id="IPR050636">
    <property type="entry name" value="C2H2-ZF_domain-containing"/>
</dbReference>
<dbReference type="GO" id="GO:0005634">
    <property type="term" value="C:nucleus"/>
    <property type="evidence" value="ECO:0007669"/>
    <property type="project" value="UniProtKB-SubCell"/>
</dbReference>
<feature type="compositionally biased region" description="Polar residues" evidence="10">
    <location>
        <begin position="148"/>
        <end position="159"/>
    </location>
</feature>
<dbReference type="SUPFAM" id="SSF57667">
    <property type="entry name" value="beta-beta-alpha zinc fingers"/>
    <property type="match status" value="3"/>
</dbReference>
<keyword evidence="6" id="KW-0805">Transcription regulation</keyword>
<evidence type="ECO:0000256" key="3">
    <source>
        <dbReference type="ARBA" id="ARBA00022737"/>
    </source>
</evidence>
<feature type="region of interest" description="Disordered" evidence="10">
    <location>
        <begin position="19"/>
        <end position="58"/>
    </location>
</feature>
<evidence type="ECO:0000256" key="4">
    <source>
        <dbReference type="ARBA" id="ARBA00022771"/>
    </source>
</evidence>
<keyword evidence="3" id="KW-0677">Repeat</keyword>
<keyword evidence="13" id="KW-1185">Reference proteome</keyword>
<dbReference type="Pfam" id="PF00096">
    <property type="entry name" value="zf-C2H2"/>
    <property type="match status" value="1"/>
</dbReference>
<dbReference type="GO" id="GO:0008270">
    <property type="term" value="F:zinc ion binding"/>
    <property type="evidence" value="ECO:0007669"/>
    <property type="project" value="UniProtKB-KW"/>
</dbReference>
<dbReference type="AlphaFoldDB" id="A0A9N9S4H2"/>
<keyword evidence="5" id="KW-0862">Zinc</keyword>
<dbReference type="Proteomes" id="UP001153620">
    <property type="component" value="Chromosome 4"/>
</dbReference>
<feature type="compositionally biased region" description="Low complexity" evidence="10">
    <location>
        <begin position="103"/>
        <end position="118"/>
    </location>
</feature>
<keyword evidence="4 9" id="KW-0863">Zinc-finger</keyword>
<feature type="domain" description="C2H2-type" evidence="11">
    <location>
        <begin position="843"/>
        <end position="870"/>
    </location>
</feature>
<dbReference type="EMBL" id="OU895880">
    <property type="protein sequence ID" value="CAG9811125.1"/>
    <property type="molecule type" value="Genomic_DNA"/>
</dbReference>
<evidence type="ECO:0000256" key="8">
    <source>
        <dbReference type="ARBA" id="ARBA00023242"/>
    </source>
</evidence>
<dbReference type="InterPro" id="IPR013087">
    <property type="entry name" value="Znf_C2H2_type"/>
</dbReference>
<keyword evidence="7" id="KW-0804">Transcription</keyword>
<comment type="subcellular location">
    <subcellularLocation>
        <location evidence="1">Nucleus</location>
    </subcellularLocation>
</comment>
<evidence type="ECO:0000313" key="12">
    <source>
        <dbReference type="EMBL" id="CAG9811125.1"/>
    </source>
</evidence>
<reference evidence="12" key="2">
    <citation type="submission" date="2022-10" db="EMBL/GenBank/DDBJ databases">
        <authorList>
            <consortium name="ENA_rothamsted_submissions"/>
            <consortium name="culmorum"/>
            <person name="King R."/>
        </authorList>
    </citation>
    <scope>NUCLEOTIDE SEQUENCE</scope>
</reference>
<evidence type="ECO:0000256" key="7">
    <source>
        <dbReference type="ARBA" id="ARBA00023163"/>
    </source>
</evidence>
<feature type="domain" description="C2H2-type" evidence="11">
    <location>
        <begin position="770"/>
        <end position="792"/>
    </location>
</feature>
<feature type="domain" description="C2H2-type" evidence="11">
    <location>
        <begin position="873"/>
        <end position="897"/>
    </location>
</feature>
<dbReference type="PANTHER" id="PTHR47772:SF13">
    <property type="entry name" value="GASTRULA ZINC FINGER PROTEIN XLCGF49.1-LIKE-RELATED"/>
    <property type="match status" value="1"/>
</dbReference>
<feature type="region of interest" description="Disordered" evidence="10">
    <location>
        <begin position="358"/>
        <end position="392"/>
    </location>
</feature>
<feature type="domain" description="C2H2-type" evidence="11">
    <location>
        <begin position="902"/>
        <end position="930"/>
    </location>
</feature>
<gene>
    <name evidence="12" type="ORF">CHIRRI_LOCUS13934</name>
</gene>
<proteinExistence type="predicted"/>
<name>A0A9N9S4H2_9DIPT</name>
<dbReference type="Gene3D" id="3.30.160.60">
    <property type="entry name" value="Classic Zinc Finger"/>
    <property type="match status" value="3"/>
</dbReference>
<evidence type="ECO:0000256" key="2">
    <source>
        <dbReference type="ARBA" id="ARBA00022723"/>
    </source>
</evidence>
<reference evidence="12" key="1">
    <citation type="submission" date="2022-01" db="EMBL/GenBank/DDBJ databases">
        <authorList>
            <person name="King R."/>
        </authorList>
    </citation>
    <scope>NUCLEOTIDE SEQUENCE</scope>
</reference>
<dbReference type="InterPro" id="IPR036236">
    <property type="entry name" value="Znf_C2H2_sf"/>
</dbReference>
<evidence type="ECO:0000256" key="5">
    <source>
        <dbReference type="ARBA" id="ARBA00022833"/>
    </source>
</evidence>
<keyword evidence="2" id="KW-0479">Metal-binding</keyword>
<evidence type="ECO:0000256" key="1">
    <source>
        <dbReference type="ARBA" id="ARBA00004123"/>
    </source>
</evidence>
<evidence type="ECO:0000256" key="6">
    <source>
        <dbReference type="ARBA" id="ARBA00023015"/>
    </source>
</evidence>
<dbReference type="PANTHER" id="PTHR47772">
    <property type="entry name" value="ZINC FINGER PROTEIN 200"/>
    <property type="match status" value="1"/>
</dbReference>
<evidence type="ECO:0000256" key="9">
    <source>
        <dbReference type="PROSITE-ProRule" id="PRU00042"/>
    </source>
</evidence>
<dbReference type="PROSITE" id="PS50157">
    <property type="entry name" value="ZINC_FINGER_C2H2_2"/>
    <property type="match status" value="6"/>
</dbReference>
<sequence>MSNVIIQNINLYDLELQGNSSSDEEEENIAKNQQKQPSITSYLIKKSPRQQSTENGAEKLIECEISADLDKSSSLEVNKAVKSPVNSQSSRKSNGLPQKTGETAKSSTTSSPTSQKTSNLSNLYQLIQNNSNQASSSTDSNTSNTQQPKITQKSASDHQTTLNLPTEVVIKEELIEIDDDPVIQQTWQDLDQHSFIKQENELMVPPDSLDGENIMEDEIEEQDLRKIMSQSQDPENANASFDDSLLKTCESLEDEVELIKPNGDSGTLDEKFGFFYKGSGSSHKNVEQLDEDMMTSQDIPVDFDDSLMELEGNPAKRMRIDDRSIQKTPEGSLSSNKIYTHTIVKSLPKGITVKRTSGRQVACKSTSSNAGPSPDKQSTSLDFSNTENPGTNGKVIAKIGENIAKIGETFVKFGSSVKNSEQLLPTKLAVSNEQDEFIVTAIKEEPDEDIDMEQDYTEEFIEEPSEPEPERLATNSELTKTFNKNIGIVHKVGEIANRIVDRINAKRGETSQYVKTSSPKIGVSPKKFGLDPSKVGGNFIKVGQTTKGSPITSKVIITTKVIQNPVQSSSTTPQRLSMPSTSYFMPKNFLDLQIKEEKLDDEAKISTDPNDFLESKIKEEDPDEYFTTAYNQNITSKPLNSTVTSTSDTIVSTKIVTLPASNLLKTRKIIVIKKPVTPGTKPVSGHSIQRALKSQMRSGGVSGSENTRYIIKTVSMPNKTIKIENSQKSSLQIASISGAQNQGPSTSFRTITYPKSESTVVVKNQTDAIYRCYKCHLLFSSHSEYTEHLKEHRIPQGIVFNEKRVIKLEELQKMNAFQCAQCSAGFPTMEKLSAHENRHKTEFSCKYCGKTFLQMYRYKEHLAQHEQKKEKYLECEHCDKKFLKQFRLDEHVMNAHAIMELHICAYCDLKFPSSSLLLDHQKTAHTKKTAMKCGLCNYETYVKQNFEKHASMHMRYVEKLNSNQFFKCDQCPQSFREKGVLEMHKQHMHS</sequence>
<evidence type="ECO:0000256" key="10">
    <source>
        <dbReference type="SAM" id="MobiDB-lite"/>
    </source>
</evidence>
<protein>
    <recommendedName>
        <fullName evidence="11">C2H2-type domain-containing protein</fullName>
    </recommendedName>
</protein>
<feature type="domain" description="C2H2-type" evidence="11">
    <location>
        <begin position="966"/>
        <end position="990"/>
    </location>
</feature>
<feature type="compositionally biased region" description="Low complexity" evidence="10">
    <location>
        <begin position="131"/>
        <end position="147"/>
    </location>
</feature>
<evidence type="ECO:0000259" key="11">
    <source>
        <dbReference type="PROSITE" id="PS50157"/>
    </source>
</evidence>